<organism evidence="2 4">
    <name type="scientific">Paracoccus yeei</name>
    <dbReference type="NCBI Taxonomy" id="147645"/>
    <lineage>
        <taxon>Bacteria</taxon>
        <taxon>Pseudomonadati</taxon>
        <taxon>Pseudomonadota</taxon>
        <taxon>Alphaproteobacteria</taxon>
        <taxon>Rhodobacterales</taxon>
        <taxon>Paracoccaceae</taxon>
        <taxon>Paracoccus</taxon>
    </lineage>
</organism>
<sequence>MSTMEMNRGAAVGGVGNIVANLFSMLAAWNEARATRHELNSLSDRELNDIGLTRGDIERVARGL</sequence>
<dbReference type="eggNOG" id="COG5457">
    <property type="taxonomic scope" value="Bacteria"/>
</dbReference>
<dbReference type="InterPro" id="IPR009506">
    <property type="entry name" value="YjiS-like"/>
</dbReference>
<dbReference type="Proteomes" id="UP000229314">
    <property type="component" value="Chromosome"/>
</dbReference>
<dbReference type="EMBL" id="CP024422">
    <property type="protein sequence ID" value="ATQ57504.1"/>
    <property type="molecule type" value="Genomic_DNA"/>
</dbReference>
<dbReference type="Proteomes" id="UP000191257">
    <property type="component" value="Chromosome"/>
</dbReference>
<dbReference type="Pfam" id="PF06568">
    <property type="entry name" value="YjiS-like"/>
    <property type="match status" value="1"/>
</dbReference>
<dbReference type="EMBL" id="CP020442">
    <property type="protein sequence ID" value="ARC38459.1"/>
    <property type="molecule type" value="Genomic_DNA"/>
</dbReference>
<dbReference type="GeneID" id="78896480"/>
<reference evidence="4" key="1">
    <citation type="submission" date="2017-03" db="EMBL/GenBank/DDBJ databases">
        <title>FDA dAtabase for Regulatory Grade micrObial Sequences (FDA-ARGOS): Supporting development and validation of Infectious Disease Dx tests.</title>
        <authorList>
            <person name="Minogue T."/>
            <person name="Wolcott M."/>
            <person name="Wasieloski L."/>
            <person name="Aguilar W."/>
            <person name="Moore D."/>
            <person name="Tallon L."/>
            <person name="Sadzewicz L."/>
            <person name="Sengamalay N."/>
            <person name="Ott S."/>
            <person name="Godinez A."/>
            <person name="Nagaraj S."/>
            <person name="Nadendla S."/>
            <person name="Geyer C."/>
            <person name="Sichtig H."/>
        </authorList>
    </citation>
    <scope>NUCLEOTIDE SEQUENCE [LARGE SCALE GENOMIC DNA]</scope>
    <source>
        <strain evidence="4">FDAARGOS_252</strain>
    </source>
</reference>
<evidence type="ECO:0000313" key="2">
    <source>
        <dbReference type="EMBL" id="ARC38459.1"/>
    </source>
</evidence>
<evidence type="ECO:0000313" key="3">
    <source>
        <dbReference type="EMBL" id="ATQ57504.1"/>
    </source>
</evidence>
<protein>
    <submittedName>
        <fullName evidence="2">DUF1127 domain-containing protein</fullName>
    </submittedName>
</protein>
<dbReference type="STRING" id="147645.A6J80_07040"/>
<name>A0A1V0GXR5_9RHOB</name>
<evidence type="ECO:0000259" key="1">
    <source>
        <dbReference type="Pfam" id="PF06568"/>
    </source>
</evidence>
<accession>A0A1V0GXR5</accession>
<reference evidence="2" key="3">
    <citation type="submission" date="2017-12" db="EMBL/GenBank/DDBJ databases">
        <title>FDA dAtabase for Regulatory Grade micrObial Sequences (FDA-ARGOS): Supporting development and validation of Infectious Disease Dx tests.</title>
        <authorList>
            <person name="Campos J."/>
            <person name="Goldberg B."/>
            <person name="Tallon L."/>
            <person name="Sadzewicz L."/>
            <person name="Sengamalay N."/>
            <person name="Ott S."/>
            <person name="Godinez A."/>
            <person name="Nagaraj S."/>
            <person name="Vyas G."/>
            <person name="Aluvathingal J."/>
            <person name="Nadendla S."/>
            <person name="Geyer C."/>
            <person name="Nandy P."/>
            <person name="Hobson J."/>
            <person name="Sichtig H."/>
        </authorList>
    </citation>
    <scope>NUCLEOTIDE SEQUENCE</scope>
    <source>
        <strain evidence="2">FDAARGOS_252</strain>
    </source>
</reference>
<dbReference type="OrthoDB" id="8116725at2"/>
<proteinExistence type="predicted"/>
<evidence type="ECO:0000313" key="4">
    <source>
        <dbReference type="Proteomes" id="UP000191257"/>
    </source>
</evidence>
<reference evidence="3 5" key="2">
    <citation type="submission" date="2017-10" db="EMBL/GenBank/DDBJ databases">
        <title>Complete genome sequence of Paracoccus yeei TT13 isolated from human skin.</title>
        <authorList>
            <person name="Lee K."/>
            <person name="Lim J.Y."/>
            <person name="Hwang I."/>
        </authorList>
    </citation>
    <scope>NUCLEOTIDE SEQUENCE [LARGE SCALE GENOMIC DNA]</scope>
    <source>
        <strain evidence="3 5">TT13</strain>
    </source>
</reference>
<feature type="domain" description="YjiS-like" evidence="1">
    <location>
        <begin position="22"/>
        <end position="58"/>
    </location>
</feature>
<dbReference type="AlphaFoldDB" id="A0A1V0GXR5"/>
<dbReference type="RefSeq" id="WP_028719527.1">
    <property type="nucleotide sequence ID" value="NZ_CAJGAB010000031.1"/>
</dbReference>
<evidence type="ECO:0000313" key="5">
    <source>
        <dbReference type="Proteomes" id="UP000229314"/>
    </source>
</evidence>
<gene>
    <name evidence="2" type="ORF">A6J80_07040</name>
    <name evidence="3" type="ORF">PYTT13_02190</name>
</gene>
<dbReference type="KEGG" id="pye:A6J80_07040"/>
<keyword evidence="4" id="KW-1185">Reference proteome</keyword>